<accession>A0AAJ0HKZ5</accession>
<reference evidence="2" key="2">
    <citation type="submission" date="2023-06" db="EMBL/GenBank/DDBJ databases">
        <authorList>
            <consortium name="Lawrence Berkeley National Laboratory"/>
            <person name="Haridas S."/>
            <person name="Hensen N."/>
            <person name="Bonometti L."/>
            <person name="Westerberg I."/>
            <person name="Brannstrom I.O."/>
            <person name="Guillou S."/>
            <person name="Cros-Aarteil S."/>
            <person name="Calhoun S."/>
            <person name="Kuo A."/>
            <person name="Mondo S."/>
            <person name="Pangilinan J."/>
            <person name="Riley R."/>
            <person name="Labutti K."/>
            <person name="Andreopoulos B."/>
            <person name="Lipzen A."/>
            <person name="Chen C."/>
            <person name="Yanf M."/>
            <person name="Daum C."/>
            <person name="Ng V."/>
            <person name="Clum A."/>
            <person name="Steindorff A."/>
            <person name="Ohm R."/>
            <person name="Martin F."/>
            <person name="Silar P."/>
            <person name="Natvig D."/>
            <person name="Lalanne C."/>
            <person name="Gautier V."/>
            <person name="Ament-Velasquez S.L."/>
            <person name="Kruys A."/>
            <person name="Hutchinson M.I."/>
            <person name="Powell A.J."/>
            <person name="Barry K."/>
            <person name="Miller A.N."/>
            <person name="Grigoriev I.V."/>
            <person name="Debuchy R."/>
            <person name="Gladieux P."/>
            <person name="Thoren M.H."/>
            <person name="Johannesson H."/>
        </authorList>
    </citation>
    <scope>NUCLEOTIDE SEQUENCE</scope>
    <source>
        <strain evidence="2">CBS 955.72</strain>
    </source>
</reference>
<dbReference type="PANTHER" id="PTHR39613">
    <property type="entry name" value="ANCHORED CELL WALL PROTEIN, PUTATIVE (AFU_ORTHOLOGUE AFUA_4G08960)-RELATED"/>
    <property type="match status" value="1"/>
</dbReference>
<dbReference type="AlphaFoldDB" id="A0AAJ0HKZ5"/>
<proteinExistence type="predicted"/>
<dbReference type="Proteomes" id="UP001275084">
    <property type="component" value="Unassembled WGS sequence"/>
</dbReference>
<evidence type="ECO:0000259" key="1">
    <source>
        <dbReference type="Pfam" id="PF09792"/>
    </source>
</evidence>
<gene>
    <name evidence="2" type="ORF">B0T25DRAFT_536888</name>
</gene>
<sequence>MSLTQSICHLLRRATGLSPPQHHSNPIFSPTSLSQLIAMKVATLLAAIVGVASAAPGQLVSKRALTPQDINPRTGCPGYLTPGEFEFPHYITQISKSQPDKAYGPQYFGVFTPNDVSSIFSFDIPASRTGANCTLEFFFPTQSQLKTSSYTYSGAGSFFFTGYNPGSCPNAETTYNNQPKPGPFPPFPPVHMEPGNAYIIDIGPCWVGAGTCVAGMTSTNDTNFSFFQDSDECPIGIYTSYSYL</sequence>
<organism evidence="2 3">
    <name type="scientific">Lasiosphaeria hispida</name>
    <dbReference type="NCBI Taxonomy" id="260671"/>
    <lineage>
        <taxon>Eukaryota</taxon>
        <taxon>Fungi</taxon>
        <taxon>Dikarya</taxon>
        <taxon>Ascomycota</taxon>
        <taxon>Pezizomycotina</taxon>
        <taxon>Sordariomycetes</taxon>
        <taxon>Sordariomycetidae</taxon>
        <taxon>Sordariales</taxon>
        <taxon>Lasiosphaeriaceae</taxon>
        <taxon>Lasiosphaeria</taxon>
    </lineage>
</organism>
<feature type="domain" description="Ubiquitin 3 binding protein But2 C-terminal" evidence="1">
    <location>
        <begin position="86"/>
        <end position="231"/>
    </location>
</feature>
<protein>
    <submittedName>
        <fullName evidence="2">GPI anchored cell wall protein</fullName>
    </submittedName>
</protein>
<keyword evidence="3" id="KW-1185">Reference proteome</keyword>
<comment type="caution">
    <text evidence="2">The sequence shown here is derived from an EMBL/GenBank/DDBJ whole genome shotgun (WGS) entry which is preliminary data.</text>
</comment>
<reference evidence="2" key="1">
    <citation type="journal article" date="2023" name="Mol. Phylogenet. Evol.">
        <title>Genome-scale phylogeny and comparative genomics of the fungal order Sordariales.</title>
        <authorList>
            <person name="Hensen N."/>
            <person name="Bonometti L."/>
            <person name="Westerberg I."/>
            <person name="Brannstrom I.O."/>
            <person name="Guillou S."/>
            <person name="Cros-Aarteil S."/>
            <person name="Calhoun S."/>
            <person name="Haridas S."/>
            <person name="Kuo A."/>
            <person name="Mondo S."/>
            <person name="Pangilinan J."/>
            <person name="Riley R."/>
            <person name="LaButti K."/>
            <person name="Andreopoulos B."/>
            <person name="Lipzen A."/>
            <person name="Chen C."/>
            <person name="Yan M."/>
            <person name="Daum C."/>
            <person name="Ng V."/>
            <person name="Clum A."/>
            <person name="Steindorff A."/>
            <person name="Ohm R.A."/>
            <person name="Martin F."/>
            <person name="Silar P."/>
            <person name="Natvig D.O."/>
            <person name="Lalanne C."/>
            <person name="Gautier V."/>
            <person name="Ament-Velasquez S.L."/>
            <person name="Kruys A."/>
            <person name="Hutchinson M.I."/>
            <person name="Powell A.J."/>
            <person name="Barry K."/>
            <person name="Miller A.N."/>
            <person name="Grigoriev I.V."/>
            <person name="Debuchy R."/>
            <person name="Gladieux P."/>
            <person name="Hiltunen Thoren M."/>
            <person name="Johannesson H."/>
        </authorList>
    </citation>
    <scope>NUCLEOTIDE SEQUENCE</scope>
    <source>
        <strain evidence="2">CBS 955.72</strain>
    </source>
</reference>
<name>A0AAJ0HKZ5_9PEZI</name>
<dbReference type="InterPro" id="IPR018620">
    <property type="entry name" value="Ubiquitin3-bd_protein_But2_C"/>
</dbReference>
<dbReference type="PANTHER" id="PTHR39613:SF1">
    <property type="entry name" value="ANCHORED CELL WALL PROTEIN, PUTATIVE (AFU_ORTHOLOGUE AFUA_4G08960)-RELATED"/>
    <property type="match status" value="1"/>
</dbReference>
<dbReference type="Pfam" id="PF09792">
    <property type="entry name" value="But2"/>
    <property type="match status" value="1"/>
</dbReference>
<dbReference type="EMBL" id="JAUIQD010000003">
    <property type="protein sequence ID" value="KAK3356513.1"/>
    <property type="molecule type" value="Genomic_DNA"/>
</dbReference>
<evidence type="ECO:0000313" key="3">
    <source>
        <dbReference type="Proteomes" id="UP001275084"/>
    </source>
</evidence>
<evidence type="ECO:0000313" key="2">
    <source>
        <dbReference type="EMBL" id="KAK3356513.1"/>
    </source>
</evidence>